<comment type="caution">
    <text evidence="14">The sequence shown here is derived from an EMBL/GenBank/DDBJ whole genome shotgun (WGS) entry which is preliminary data.</text>
</comment>
<feature type="binding site" evidence="12">
    <location>
        <position position="311"/>
    </location>
    <ligand>
        <name>UDP-N-acetyl-alpha-D-glucosamine</name>
        <dbReference type="ChEBI" id="CHEBI:57705"/>
    </ligand>
</feature>
<evidence type="ECO:0000256" key="5">
    <source>
        <dbReference type="ARBA" id="ARBA00022679"/>
    </source>
</evidence>
<dbReference type="InterPro" id="IPR013792">
    <property type="entry name" value="RNA3'P_cycl/enolpyr_Trfase_a/b"/>
</dbReference>
<proteinExistence type="inferred from homology"/>
<gene>
    <name evidence="12" type="primary">murA</name>
    <name evidence="14" type="ORF">H9900_03170</name>
</gene>
<evidence type="ECO:0000256" key="2">
    <source>
        <dbReference type="ARBA" id="ARBA00004752"/>
    </source>
</evidence>
<dbReference type="EC" id="2.5.1.7" evidence="12"/>
<keyword evidence="6 12" id="KW-0133">Cell shape</keyword>
<evidence type="ECO:0000259" key="13">
    <source>
        <dbReference type="Pfam" id="PF00275"/>
    </source>
</evidence>
<organism evidence="14 15">
    <name type="scientific">Candidatus Monoglobus merdigallinarum</name>
    <dbReference type="NCBI Taxonomy" id="2838698"/>
    <lineage>
        <taxon>Bacteria</taxon>
        <taxon>Bacillati</taxon>
        <taxon>Bacillota</taxon>
        <taxon>Clostridia</taxon>
        <taxon>Monoglobales</taxon>
        <taxon>Monoglobaceae</taxon>
        <taxon>Monoglobus</taxon>
    </lineage>
</organism>
<evidence type="ECO:0000256" key="1">
    <source>
        <dbReference type="ARBA" id="ARBA00004496"/>
    </source>
</evidence>
<keyword evidence="3 12" id="KW-0963">Cytoplasm</keyword>
<comment type="function">
    <text evidence="12">Cell wall formation. Adds enolpyruvyl to UDP-N-acetylglucosamine.</text>
</comment>
<dbReference type="GO" id="GO:0008760">
    <property type="term" value="F:UDP-N-acetylglucosamine 1-carboxyvinyltransferase activity"/>
    <property type="evidence" value="ECO:0007669"/>
    <property type="project" value="UniProtKB-UniRule"/>
</dbReference>
<protein>
    <recommendedName>
        <fullName evidence="12">UDP-N-acetylglucosamine 1-carboxyvinyltransferase</fullName>
        <ecNumber evidence="12">2.5.1.7</ecNumber>
    </recommendedName>
    <alternativeName>
        <fullName evidence="12">Enoylpyruvate transferase</fullName>
    </alternativeName>
    <alternativeName>
        <fullName evidence="12">UDP-N-acetylglucosamine enolpyruvyl transferase</fullName>
        <shortName evidence="12">EPT</shortName>
    </alternativeName>
</protein>
<accession>A0A9D1PPW5</accession>
<evidence type="ECO:0000313" key="14">
    <source>
        <dbReference type="EMBL" id="HIV85794.1"/>
    </source>
</evidence>
<feature type="domain" description="Enolpyruvate transferase" evidence="13">
    <location>
        <begin position="14"/>
        <end position="413"/>
    </location>
</feature>
<evidence type="ECO:0000256" key="9">
    <source>
        <dbReference type="ARBA" id="ARBA00023316"/>
    </source>
</evidence>
<keyword evidence="8 12" id="KW-0131">Cell cycle</keyword>
<keyword evidence="4 12" id="KW-0132">Cell division</keyword>
<feature type="binding site" evidence="12">
    <location>
        <begin position="127"/>
        <end position="131"/>
    </location>
    <ligand>
        <name>UDP-N-acetyl-alpha-D-glucosamine</name>
        <dbReference type="ChEBI" id="CHEBI:57705"/>
    </ligand>
</feature>
<dbReference type="EMBL" id="DXIJ01000061">
    <property type="protein sequence ID" value="HIV85794.1"/>
    <property type="molecule type" value="Genomic_DNA"/>
</dbReference>
<dbReference type="HAMAP" id="MF_00111">
    <property type="entry name" value="MurA"/>
    <property type="match status" value="1"/>
</dbReference>
<keyword evidence="12" id="KW-0670">Pyruvate</keyword>
<evidence type="ECO:0000256" key="11">
    <source>
        <dbReference type="ARBA" id="ARBA00047527"/>
    </source>
</evidence>
<dbReference type="GO" id="GO:0008360">
    <property type="term" value="P:regulation of cell shape"/>
    <property type="evidence" value="ECO:0007669"/>
    <property type="project" value="UniProtKB-KW"/>
</dbReference>
<comment type="similarity">
    <text evidence="10 12">Belongs to the EPSP synthase family. MurA subfamily.</text>
</comment>
<evidence type="ECO:0000313" key="15">
    <source>
        <dbReference type="Proteomes" id="UP000824162"/>
    </source>
</evidence>
<evidence type="ECO:0000256" key="4">
    <source>
        <dbReference type="ARBA" id="ARBA00022618"/>
    </source>
</evidence>
<keyword evidence="5 12" id="KW-0808">Transferase</keyword>
<dbReference type="GO" id="GO:0019277">
    <property type="term" value="P:UDP-N-acetylgalactosamine biosynthetic process"/>
    <property type="evidence" value="ECO:0007669"/>
    <property type="project" value="InterPro"/>
</dbReference>
<comment type="catalytic activity">
    <reaction evidence="11 12">
        <text>phosphoenolpyruvate + UDP-N-acetyl-alpha-D-glucosamine = UDP-N-acetyl-3-O-(1-carboxyvinyl)-alpha-D-glucosamine + phosphate</text>
        <dbReference type="Rhea" id="RHEA:18681"/>
        <dbReference type="ChEBI" id="CHEBI:43474"/>
        <dbReference type="ChEBI" id="CHEBI:57705"/>
        <dbReference type="ChEBI" id="CHEBI:58702"/>
        <dbReference type="ChEBI" id="CHEBI:68483"/>
        <dbReference type="EC" id="2.5.1.7"/>
    </reaction>
</comment>
<evidence type="ECO:0000256" key="8">
    <source>
        <dbReference type="ARBA" id="ARBA00023306"/>
    </source>
</evidence>
<dbReference type="NCBIfam" id="TIGR01072">
    <property type="entry name" value="murA"/>
    <property type="match status" value="1"/>
</dbReference>
<dbReference type="Proteomes" id="UP000824162">
    <property type="component" value="Unassembled WGS sequence"/>
</dbReference>
<name>A0A9D1PPW5_9FIRM</name>
<dbReference type="InterPro" id="IPR036968">
    <property type="entry name" value="Enolpyruvate_Tfrase_sf"/>
</dbReference>
<dbReference type="CDD" id="cd01555">
    <property type="entry name" value="UdpNAET"/>
    <property type="match status" value="1"/>
</dbReference>
<evidence type="ECO:0000256" key="12">
    <source>
        <dbReference type="HAMAP-Rule" id="MF_00111"/>
    </source>
</evidence>
<dbReference type="InterPro" id="IPR001986">
    <property type="entry name" value="Enolpyruvate_Tfrase_dom"/>
</dbReference>
<dbReference type="Gene3D" id="3.65.10.10">
    <property type="entry name" value="Enolpyruvate transferase domain"/>
    <property type="match status" value="2"/>
</dbReference>
<sequence>MNTNNDEKMVILGGVKLSGEVRISGAKNSAVAILVASILVGDKCVIENVPHVSDIVDLIEIINGLGGRAEFVGEDVIEVDCSELKSHVATGERVRRIRASSYLMGALLGRLKRASVDLPGGCNFGVRPIDQHIKGFEALGAYVDIEYGTVNITADSLRGNTVYMDVVSVGATIDVMLAAVLADGLTVIDSAAKEPHVVDVANFLNSMGADIRGAGTDVIRIRGVESLHGGTFSVIPDQIEAGTFMIAAAATGGDVTVTNIIPTHMESLTAKLEEMGVGIEEFDEAIRVYVDKPKLRRCNVKTQPYPGFPTDLQPQMLALLTAANGTSIMKENVWENRFEYVPQLNRMGASINVEGTDVAVVEGGSKLIGAPVCATDLRAGAALVIAALMADGVTEIYNLKYIDRGYEKLVEKLRGLGAQVTRRCVNPMPEVLRAVNE</sequence>
<dbReference type="Pfam" id="PF00275">
    <property type="entry name" value="EPSP_synthase"/>
    <property type="match status" value="1"/>
</dbReference>
<feature type="binding site" evidence="12">
    <location>
        <position position="98"/>
    </location>
    <ligand>
        <name>UDP-N-acetyl-alpha-D-glucosamine</name>
        <dbReference type="ChEBI" id="CHEBI:57705"/>
    </ligand>
</feature>
<dbReference type="SUPFAM" id="SSF55205">
    <property type="entry name" value="EPT/RTPC-like"/>
    <property type="match status" value="1"/>
</dbReference>
<evidence type="ECO:0000256" key="7">
    <source>
        <dbReference type="ARBA" id="ARBA00022984"/>
    </source>
</evidence>
<comment type="pathway">
    <text evidence="2 12">Cell wall biogenesis; peptidoglycan biosynthesis.</text>
</comment>
<keyword evidence="7 12" id="KW-0573">Peptidoglycan synthesis</keyword>
<dbReference type="GO" id="GO:0005737">
    <property type="term" value="C:cytoplasm"/>
    <property type="evidence" value="ECO:0007669"/>
    <property type="project" value="UniProtKB-SubCell"/>
</dbReference>
<comment type="caution">
    <text evidence="12">Lacks conserved residue(s) required for the propagation of feature annotation.</text>
</comment>
<dbReference type="GO" id="GO:0071555">
    <property type="term" value="P:cell wall organization"/>
    <property type="evidence" value="ECO:0007669"/>
    <property type="project" value="UniProtKB-KW"/>
</dbReference>
<dbReference type="PANTHER" id="PTHR43783:SF2">
    <property type="entry name" value="UDP-N-ACETYLGLUCOSAMINE 1-CARBOXYVINYLTRANSFERASE 2"/>
    <property type="match status" value="1"/>
</dbReference>
<feature type="active site" description="Proton donor" evidence="12">
    <location>
        <position position="122"/>
    </location>
</feature>
<dbReference type="NCBIfam" id="NF006873">
    <property type="entry name" value="PRK09369.1"/>
    <property type="match status" value="1"/>
</dbReference>
<comment type="subcellular location">
    <subcellularLocation>
        <location evidence="1 12">Cytoplasm</location>
    </subcellularLocation>
</comment>
<dbReference type="GO" id="GO:0051301">
    <property type="term" value="P:cell division"/>
    <property type="evidence" value="ECO:0007669"/>
    <property type="project" value="UniProtKB-KW"/>
</dbReference>
<dbReference type="InterPro" id="IPR050068">
    <property type="entry name" value="MurA_subfamily"/>
</dbReference>
<evidence type="ECO:0000256" key="6">
    <source>
        <dbReference type="ARBA" id="ARBA00022960"/>
    </source>
</evidence>
<reference evidence="14" key="1">
    <citation type="journal article" date="2021" name="PeerJ">
        <title>Extensive microbial diversity within the chicken gut microbiome revealed by metagenomics and culture.</title>
        <authorList>
            <person name="Gilroy R."/>
            <person name="Ravi A."/>
            <person name="Getino M."/>
            <person name="Pursley I."/>
            <person name="Horton D.L."/>
            <person name="Alikhan N.F."/>
            <person name="Baker D."/>
            <person name="Gharbi K."/>
            <person name="Hall N."/>
            <person name="Watson M."/>
            <person name="Adriaenssens E.M."/>
            <person name="Foster-Nyarko E."/>
            <person name="Jarju S."/>
            <person name="Secka A."/>
            <person name="Antonio M."/>
            <person name="Oren A."/>
            <person name="Chaudhuri R.R."/>
            <person name="La Ragione R."/>
            <person name="Hildebrand F."/>
            <person name="Pallen M.J."/>
        </authorList>
    </citation>
    <scope>NUCLEOTIDE SEQUENCE</scope>
    <source>
        <strain evidence="14">5790</strain>
    </source>
</reference>
<evidence type="ECO:0000256" key="10">
    <source>
        <dbReference type="ARBA" id="ARBA00038367"/>
    </source>
</evidence>
<feature type="binding site" evidence="12">
    <location>
        <begin position="27"/>
        <end position="28"/>
    </location>
    <ligand>
        <name>phosphoenolpyruvate</name>
        <dbReference type="ChEBI" id="CHEBI:58702"/>
    </ligand>
</feature>
<dbReference type="AlphaFoldDB" id="A0A9D1PPW5"/>
<dbReference type="InterPro" id="IPR005750">
    <property type="entry name" value="UDP_GlcNAc_COvinyl_MurA"/>
</dbReference>
<evidence type="ECO:0000256" key="3">
    <source>
        <dbReference type="ARBA" id="ARBA00022490"/>
    </source>
</evidence>
<dbReference type="GO" id="GO:0009252">
    <property type="term" value="P:peptidoglycan biosynthetic process"/>
    <property type="evidence" value="ECO:0007669"/>
    <property type="project" value="UniProtKB-UniRule"/>
</dbReference>
<feature type="modified residue" description="2-(S-cysteinyl)pyruvic acid O-phosphothioketal" evidence="12">
    <location>
        <position position="122"/>
    </location>
</feature>
<keyword evidence="9 12" id="KW-0961">Cell wall biogenesis/degradation</keyword>
<dbReference type="NCBIfam" id="NF009470">
    <property type="entry name" value="PRK12830.1"/>
    <property type="match status" value="1"/>
</dbReference>
<dbReference type="PANTHER" id="PTHR43783">
    <property type="entry name" value="UDP-N-ACETYLGLUCOSAMINE 1-CARBOXYVINYLTRANSFERASE"/>
    <property type="match status" value="1"/>
</dbReference>
<feature type="binding site" evidence="12">
    <location>
        <position position="333"/>
    </location>
    <ligand>
        <name>UDP-N-acetyl-alpha-D-glucosamine</name>
        <dbReference type="ChEBI" id="CHEBI:57705"/>
    </ligand>
</feature>
<reference evidence="14" key="2">
    <citation type="submission" date="2021-04" db="EMBL/GenBank/DDBJ databases">
        <authorList>
            <person name="Gilroy R."/>
        </authorList>
    </citation>
    <scope>NUCLEOTIDE SEQUENCE</scope>
    <source>
        <strain evidence="14">5790</strain>
    </source>
</reference>